<sequence length="82" mass="9932">MEQKQFGIEMLIKHLCLWVIASWLLLFVRIILLSLVWPANICVQTWRRFQILVLRWEMQGIDPQYVNPYEIYQRNSAGLKRI</sequence>
<gene>
    <name evidence="2" type="ORF">F0562_005564</name>
</gene>
<organism evidence="2 3">
    <name type="scientific">Nyssa sinensis</name>
    <dbReference type="NCBI Taxonomy" id="561372"/>
    <lineage>
        <taxon>Eukaryota</taxon>
        <taxon>Viridiplantae</taxon>
        <taxon>Streptophyta</taxon>
        <taxon>Embryophyta</taxon>
        <taxon>Tracheophyta</taxon>
        <taxon>Spermatophyta</taxon>
        <taxon>Magnoliopsida</taxon>
        <taxon>eudicotyledons</taxon>
        <taxon>Gunneridae</taxon>
        <taxon>Pentapetalae</taxon>
        <taxon>asterids</taxon>
        <taxon>Cornales</taxon>
        <taxon>Nyssaceae</taxon>
        <taxon>Nyssa</taxon>
    </lineage>
</organism>
<evidence type="ECO:0000313" key="2">
    <source>
        <dbReference type="EMBL" id="KAA8530812.1"/>
    </source>
</evidence>
<evidence type="ECO:0000313" key="3">
    <source>
        <dbReference type="Proteomes" id="UP000325577"/>
    </source>
</evidence>
<evidence type="ECO:0000256" key="1">
    <source>
        <dbReference type="SAM" id="Phobius"/>
    </source>
</evidence>
<dbReference type="Proteomes" id="UP000325577">
    <property type="component" value="Linkage Group LG2"/>
</dbReference>
<keyword evidence="1" id="KW-0472">Membrane</keyword>
<reference evidence="2 3" key="1">
    <citation type="submission" date="2019-09" db="EMBL/GenBank/DDBJ databases">
        <title>A chromosome-level genome assembly of the Chinese tupelo Nyssa sinensis.</title>
        <authorList>
            <person name="Yang X."/>
            <person name="Kang M."/>
            <person name="Yang Y."/>
            <person name="Xiong H."/>
            <person name="Wang M."/>
            <person name="Zhang Z."/>
            <person name="Wang Z."/>
            <person name="Wu H."/>
            <person name="Ma T."/>
            <person name="Liu J."/>
            <person name="Xi Z."/>
        </authorList>
    </citation>
    <scope>NUCLEOTIDE SEQUENCE [LARGE SCALE GENOMIC DNA]</scope>
    <source>
        <strain evidence="2">J267</strain>
        <tissue evidence="2">Leaf</tissue>
    </source>
</reference>
<keyword evidence="1" id="KW-0812">Transmembrane</keyword>
<feature type="transmembrane region" description="Helical" evidence="1">
    <location>
        <begin position="15"/>
        <end position="37"/>
    </location>
</feature>
<proteinExistence type="predicted"/>
<dbReference type="EMBL" id="CM018043">
    <property type="protein sequence ID" value="KAA8530812.1"/>
    <property type="molecule type" value="Genomic_DNA"/>
</dbReference>
<protein>
    <submittedName>
        <fullName evidence="2">Uncharacterized protein</fullName>
    </submittedName>
</protein>
<accession>A0A5J5AM25</accession>
<name>A0A5J5AM25_9ASTE</name>
<keyword evidence="1" id="KW-1133">Transmembrane helix</keyword>
<dbReference type="AlphaFoldDB" id="A0A5J5AM25"/>
<keyword evidence="3" id="KW-1185">Reference proteome</keyword>